<dbReference type="Proteomes" id="UP000698800">
    <property type="component" value="Unassembled WGS sequence"/>
</dbReference>
<gene>
    <name evidence="2" type="ORF">FGG08_000450</name>
</gene>
<evidence type="ECO:0000313" key="2">
    <source>
        <dbReference type="EMBL" id="KAH0545449.1"/>
    </source>
</evidence>
<keyword evidence="3" id="KW-1185">Reference proteome</keyword>
<feature type="compositionally biased region" description="Pro residues" evidence="1">
    <location>
        <begin position="1"/>
        <end position="16"/>
    </location>
</feature>
<organism evidence="2 3">
    <name type="scientific">Glutinoglossum americanum</name>
    <dbReference type="NCBI Taxonomy" id="1670608"/>
    <lineage>
        <taxon>Eukaryota</taxon>
        <taxon>Fungi</taxon>
        <taxon>Dikarya</taxon>
        <taxon>Ascomycota</taxon>
        <taxon>Pezizomycotina</taxon>
        <taxon>Geoglossomycetes</taxon>
        <taxon>Geoglossales</taxon>
        <taxon>Geoglossaceae</taxon>
        <taxon>Glutinoglossum</taxon>
    </lineage>
</organism>
<accession>A0A9P8I8X3</accession>
<dbReference type="EMBL" id="JAGHQL010000005">
    <property type="protein sequence ID" value="KAH0545449.1"/>
    <property type="molecule type" value="Genomic_DNA"/>
</dbReference>
<feature type="region of interest" description="Disordered" evidence="1">
    <location>
        <begin position="1"/>
        <end position="25"/>
    </location>
</feature>
<name>A0A9P8I8X3_9PEZI</name>
<proteinExistence type="predicted"/>
<evidence type="ECO:0000313" key="3">
    <source>
        <dbReference type="Proteomes" id="UP000698800"/>
    </source>
</evidence>
<evidence type="ECO:0000256" key="1">
    <source>
        <dbReference type="SAM" id="MobiDB-lite"/>
    </source>
</evidence>
<reference evidence="2" key="1">
    <citation type="submission" date="2021-03" db="EMBL/GenBank/DDBJ databases">
        <title>Comparative genomics and phylogenomic investigation of the class Geoglossomycetes provide insights into ecological specialization and systematics.</title>
        <authorList>
            <person name="Melie T."/>
            <person name="Pirro S."/>
            <person name="Miller A.N."/>
            <person name="Quandt A."/>
        </authorList>
    </citation>
    <scope>NUCLEOTIDE SEQUENCE</scope>
    <source>
        <strain evidence="2">GBOQ0MN5Z8</strain>
    </source>
</reference>
<dbReference type="AlphaFoldDB" id="A0A9P8I8X3"/>
<comment type="caution">
    <text evidence="2">The sequence shown here is derived from an EMBL/GenBank/DDBJ whole genome shotgun (WGS) entry which is preliminary data.</text>
</comment>
<sequence>MSRPPPKPSADPPPNPNAAATLTDYLNTPPHVLERLAFGITPSIRERREQMRMKLEELEKRIEGRR</sequence>
<protein>
    <submittedName>
        <fullName evidence="2">Uncharacterized protein</fullName>
    </submittedName>
</protein>